<dbReference type="RefSeq" id="WP_191758963.1">
    <property type="nucleotide sequence ID" value="NZ_VJXY01000019.1"/>
</dbReference>
<protein>
    <recommendedName>
        <fullName evidence="1">Novel STAND NTPase 1 domain-containing protein</fullName>
    </recommendedName>
</protein>
<keyword evidence="3" id="KW-1185">Reference proteome</keyword>
<dbReference type="Proteomes" id="UP001165986">
    <property type="component" value="Unassembled WGS sequence"/>
</dbReference>
<dbReference type="AlphaFoldDB" id="A0AA40SYQ0"/>
<evidence type="ECO:0000313" key="3">
    <source>
        <dbReference type="Proteomes" id="UP001165986"/>
    </source>
</evidence>
<dbReference type="Pfam" id="PF20703">
    <property type="entry name" value="nSTAND1"/>
    <property type="match status" value="1"/>
</dbReference>
<dbReference type="EMBL" id="VJXY01000019">
    <property type="protein sequence ID" value="MBD6617749.1"/>
    <property type="molecule type" value="Genomic_DNA"/>
</dbReference>
<name>A0AA40SYQ0_9NOST</name>
<feature type="domain" description="Novel STAND NTPase 1" evidence="1">
    <location>
        <begin position="1"/>
        <end position="67"/>
    </location>
</feature>
<dbReference type="InterPro" id="IPR049052">
    <property type="entry name" value="nSTAND1"/>
</dbReference>
<comment type="caution">
    <text evidence="2">The sequence shown here is derived from an EMBL/GenBank/DDBJ whole genome shotgun (WGS) entry which is preliminary data.</text>
</comment>
<accession>A0AA40SYQ0</accession>
<evidence type="ECO:0000313" key="2">
    <source>
        <dbReference type="EMBL" id="MBD6617749.1"/>
    </source>
</evidence>
<reference evidence="2" key="1">
    <citation type="submission" date="2019-07" db="EMBL/GenBank/DDBJ databases">
        <title>Toxilogical consequences of a new and cryptic species of cyanobacteria (Komarekiella delphini-convector) recovered from the epidermis of a bottlenose dolphin and 1500 ft. in the air.</title>
        <authorList>
            <person name="Brown A.O."/>
            <person name="Dvorak P."/>
            <person name="Villanueva C.D."/>
            <person name="Foss A.J."/>
            <person name="Garvey A.D."/>
            <person name="Gibson Q.A."/>
            <person name="Johansen J.R."/>
            <person name="Casamatta D.A."/>
        </authorList>
    </citation>
    <scope>NUCLEOTIDE SEQUENCE</scope>
    <source>
        <strain evidence="2">SJRDD-AB1</strain>
    </source>
</reference>
<organism evidence="2 3">
    <name type="scientific">Komarekiella delphini-convector SJRDD-AB1</name>
    <dbReference type="NCBI Taxonomy" id="2593771"/>
    <lineage>
        <taxon>Bacteria</taxon>
        <taxon>Bacillati</taxon>
        <taxon>Cyanobacteriota</taxon>
        <taxon>Cyanophyceae</taxon>
        <taxon>Nostocales</taxon>
        <taxon>Nostocaceae</taxon>
        <taxon>Komarekiella</taxon>
        <taxon>Komarekiella delphini-convector</taxon>
    </lineage>
</organism>
<sequence length="77" mass="9142">MPLLQHALLEMWKRRHGRWLRSVEYEAISGVNMAITQTADDVYNTLSLLEQDQVNNMFIRLTRLDESEIQLFELHRG</sequence>
<gene>
    <name evidence="2" type="ORF">FNW02_18415</name>
</gene>
<proteinExistence type="predicted"/>
<evidence type="ECO:0000259" key="1">
    <source>
        <dbReference type="Pfam" id="PF20703"/>
    </source>
</evidence>